<sequence>MQSATQLFSAHLALLAGEPERWRQLYADDAVMEFPYAPTIGAPARYEGVEAIFNHVQGVFAQLSDPVFGNISIQPLATPKLGKEETGGEEAEERVVAEFEIAAVVKNTGRPYNQKYIALMTARRGKIVFLREYWNPQEVLKSFAALPGV</sequence>
<dbReference type="Proteomes" id="UP000011083">
    <property type="component" value="Unassembled WGS sequence"/>
</dbReference>
<proteinExistence type="predicted"/>
<dbReference type="SUPFAM" id="SSF54427">
    <property type="entry name" value="NTF2-like"/>
    <property type="match status" value="1"/>
</dbReference>
<dbReference type="GeneID" id="14925027"/>
<dbReference type="AlphaFoldDB" id="L8HFK6"/>
<dbReference type="Gene3D" id="3.10.450.50">
    <property type="match status" value="1"/>
</dbReference>
<organism evidence="2 3">
    <name type="scientific">Acanthamoeba castellanii (strain ATCC 30010 / Neff)</name>
    <dbReference type="NCBI Taxonomy" id="1257118"/>
    <lineage>
        <taxon>Eukaryota</taxon>
        <taxon>Amoebozoa</taxon>
        <taxon>Discosea</taxon>
        <taxon>Longamoebia</taxon>
        <taxon>Centramoebida</taxon>
        <taxon>Acanthamoebidae</taxon>
        <taxon>Acanthamoeba</taxon>
    </lineage>
</organism>
<dbReference type="InterPro" id="IPR037401">
    <property type="entry name" value="SnoaL-like"/>
</dbReference>
<protein>
    <submittedName>
        <fullName evidence="2">Phenazine biosynthesis protein, putative</fullName>
    </submittedName>
</protein>
<evidence type="ECO:0000313" key="3">
    <source>
        <dbReference type="Proteomes" id="UP000011083"/>
    </source>
</evidence>
<dbReference type="RefSeq" id="XP_004353555.1">
    <property type="nucleotide sequence ID" value="XM_004353503.1"/>
</dbReference>
<reference evidence="2 3" key="1">
    <citation type="journal article" date="2013" name="Genome Biol.">
        <title>Genome of Acanthamoeba castellanii highlights extensive lateral gene transfer and early evolution of tyrosine kinase signaling.</title>
        <authorList>
            <person name="Clarke M."/>
            <person name="Lohan A.J."/>
            <person name="Liu B."/>
            <person name="Lagkouvardos I."/>
            <person name="Roy S."/>
            <person name="Zafar N."/>
            <person name="Bertelli C."/>
            <person name="Schilde C."/>
            <person name="Kianianmomeni A."/>
            <person name="Burglin T.R."/>
            <person name="Frech C."/>
            <person name="Turcotte B."/>
            <person name="Kopec K.O."/>
            <person name="Synnott J.M."/>
            <person name="Choo C."/>
            <person name="Paponov I."/>
            <person name="Finkler A."/>
            <person name="Soon Heng Tan C."/>
            <person name="Hutchins A.P."/>
            <person name="Weinmeier T."/>
            <person name="Rattei T."/>
            <person name="Chu J.S."/>
            <person name="Gimenez G."/>
            <person name="Irimia M."/>
            <person name="Rigden D.J."/>
            <person name="Fitzpatrick D.A."/>
            <person name="Lorenzo-Morales J."/>
            <person name="Bateman A."/>
            <person name="Chiu C.H."/>
            <person name="Tang P."/>
            <person name="Hegemann P."/>
            <person name="Fromm H."/>
            <person name="Raoult D."/>
            <person name="Greub G."/>
            <person name="Miranda-Saavedra D."/>
            <person name="Chen N."/>
            <person name="Nash P."/>
            <person name="Ginger M.L."/>
            <person name="Horn M."/>
            <person name="Schaap P."/>
            <person name="Caler L."/>
            <person name="Loftus B."/>
        </authorList>
    </citation>
    <scope>NUCLEOTIDE SEQUENCE [LARGE SCALE GENOMIC DNA]</scope>
    <source>
        <strain evidence="2 3">Neff</strain>
    </source>
</reference>
<keyword evidence="3" id="KW-1185">Reference proteome</keyword>
<evidence type="ECO:0000313" key="2">
    <source>
        <dbReference type="EMBL" id="ELR24027.1"/>
    </source>
</evidence>
<dbReference type="EMBL" id="KB007840">
    <property type="protein sequence ID" value="ELR24027.1"/>
    <property type="molecule type" value="Genomic_DNA"/>
</dbReference>
<gene>
    <name evidence="2" type="ORF">ACA1_144180</name>
</gene>
<dbReference type="VEuPathDB" id="AmoebaDB:ACA1_144180"/>
<dbReference type="InterPro" id="IPR032710">
    <property type="entry name" value="NTF2-like_dom_sf"/>
</dbReference>
<accession>L8HFK6</accession>
<dbReference type="Pfam" id="PF12680">
    <property type="entry name" value="SnoaL_2"/>
    <property type="match status" value="1"/>
</dbReference>
<feature type="domain" description="SnoaL-like" evidence="1">
    <location>
        <begin position="13"/>
        <end position="128"/>
    </location>
</feature>
<evidence type="ECO:0000259" key="1">
    <source>
        <dbReference type="Pfam" id="PF12680"/>
    </source>
</evidence>
<name>L8HFK6_ACACF</name>
<dbReference type="KEGG" id="acan:ACA1_144180"/>